<evidence type="ECO:0000256" key="1">
    <source>
        <dbReference type="SAM" id="MobiDB-lite"/>
    </source>
</evidence>
<evidence type="ECO:0000313" key="3">
    <source>
        <dbReference type="Proteomes" id="UP000050525"/>
    </source>
</evidence>
<protein>
    <submittedName>
        <fullName evidence="2">Uncharacterized protein</fullName>
    </submittedName>
</protein>
<comment type="caution">
    <text evidence="2">The sequence shown here is derived from an EMBL/GenBank/DDBJ whole genome shotgun (WGS) entry which is preliminary data.</text>
</comment>
<name>A0A151PDH6_ALLMI</name>
<organism evidence="2 3">
    <name type="scientific">Alligator mississippiensis</name>
    <name type="common">American alligator</name>
    <dbReference type="NCBI Taxonomy" id="8496"/>
    <lineage>
        <taxon>Eukaryota</taxon>
        <taxon>Metazoa</taxon>
        <taxon>Chordata</taxon>
        <taxon>Craniata</taxon>
        <taxon>Vertebrata</taxon>
        <taxon>Euteleostomi</taxon>
        <taxon>Archelosauria</taxon>
        <taxon>Archosauria</taxon>
        <taxon>Crocodylia</taxon>
        <taxon>Alligatoridae</taxon>
        <taxon>Alligatorinae</taxon>
        <taxon>Alligator</taxon>
    </lineage>
</organism>
<proteinExistence type="predicted"/>
<sequence>MRAVSAGLGARKLLFIVVGSKEGYRRKPLQDGFTSPVHAVVTRQTRAIVMPSYSKLRCFPRTVHKRWLFPWLQRGPPSYRSHQGVGKQAGDP</sequence>
<reference evidence="2 3" key="1">
    <citation type="journal article" date="2012" name="Genome Biol.">
        <title>Sequencing three crocodilian genomes to illuminate the evolution of archosaurs and amniotes.</title>
        <authorList>
            <person name="St John J.A."/>
            <person name="Braun E.L."/>
            <person name="Isberg S.R."/>
            <person name="Miles L.G."/>
            <person name="Chong A.Y."/>
            <person name="Gongora J."/>
            <person name="Dalzell P."/>
            <person name="Moran C."/>
            <person name="Bed'hom B."/>
            <person name="Abzhanov A."/>
            <person name="Burgess S.C."/>
            <person name="Cooksey A.M."/>
            <person name="Castoe T.A."/>
            <person name="Crawford N.G."/>
            <person name="Densmore L.D."/>
            <person name="Drew J.C."/>
            <person name="Edwards S.V."/>
            <person name="Faircloth B.C."/>
            <person name="Fujita M.K."/>
            <person name="Greenwold M.J."/>
            <person name="Hoffmann F.G."/>
            <person name="Howard J.M."/>
            <person name="Iguchi T."/>
            <person name="Janes D.E."/>
            <person name="Khan S.Y."/>
            <person name="Kohno S."/>
            <person name="de Koning A.J."/>
            <person name="Lance S.L."/>
            <person name="McCarthy F.M."/>
            <person name="McCormack J.E."/>
            <person name="Merchant M.E."/>
            <person name="Peterson D.G."/>
            <person name="Pollock D.D."/>
            <person name="Pourmand N."/>
            <person name="Raney B.J."/>
            <person name="Roessler K.A."/>
            <person name="Sanford J.R."/>
            <person name="Sawyer R.H."/>
            <person name="Schmidt C.J."/>
            <person name="Triplett E.W."/>
            <person name="Tuberville T.D."/>
            <person name="Venegas-Anaya M."/>
            <person name="Howard J.T."/>
            <person name="Jarvis E.D."/>
            <person name="Guillette L.J.Jr."/>
            <person name="Glenn T.C."/>
            <person name="Green R.E."/>
            <person name="Ray D.A."/>
        </authorList>
    </citation>
    <scope>NUCLEOTIDE SEQUENCE [LARGE SCALE GENOMIC DNA]</scope>
    <source>
        <strain evidence="2">KSC_2009_1</strain>
    </source>
</reference>
<accession>A0A151PDH6</accession>
<keyword evidence="3" id="KW-1185">Reference proteome</keyword>
<gene>
    <name evidence="2" type="ORF">Y1Q_0022091</name>
</gene>
<dbReference type="AlphaFoldDB" id="A0A151PDH6"/>
<dbReference type="Proteomes" id="UP000050525">
    <property type="component" value="Unassembled WGS sequence"/>
</dbReference>
<dbReference type="EMBL" id="AKHW03000480">
    <property type="protein sequence ID" value="KYO47167.1"/>
    <property type="molecule type" value="Genomic_DNA"/>
</dbReference>
<evidence type="ECO:0000313" key="2">
    <source>
        <dbReference type="EMBL" id="KYO47167.1"/>
    </source>
</evidence>
<feature type="region of interest" description="Disordered" evidence="1">
    <location>
        <begin position="73"/>
        <end position="92"/>
    </location>
</feature>